<gene>
    <name evidence="2" type="ORF">BDV96DRAFT_608074</name>
</gene>
<dbReference type="AlphaFoldDB" id="A0A6A5YFI5"/>
<evidence type="ECO:0000313" key="3">
    <source>
        <dbReference type="Proteomes" id="UP000799770"/>
    </source>
</evidence>
<feature type="compositionally biased region" description="Basic and acidic residues" evidence="1">
    <location>
        <begin position="15"/>
        <end position="25"/>
    </location>
</feature>
<sequence length="183" mass="20599">MKPSAEGLETSSSQDNDHHTNEMRKNLRRRTKLRSQHRYISTEDSSSSSSPSTSKRSTEEQAEQVKIIRKQSDSKAQSVYSDGRERPTKYASTNARGRREISGLGTVIYPYPNNIRSSHGHVENKQPLLKLPGEDNTPLPLRVEKWKNNVYLGSPEEGSRQGGNAKRNSAGIHHFSTKQDPDI</sequence>
<feature type="region of interest" description="Disordered" evidence="1">
    <location>
        <begin position="152"/>
        <end position="183"/>
    </location>
</feature>
<reference evidence="2" key="1">
    <citation type="journal article" date="2020" name="Stud. Mycol.">
        <title>101 Dothideomycetes genomes: a test case for predicting lifestyles and emergence of pathogens.</title>
        <authorList>
            <person name="Haridas S."/>
            <person name="Albert R."/>
            <person name="Binder M."/>
            <person name="Bloem J."/>
            <person name="Labutti K."/>
            <person name="Salamov A."/>
            <person name="Andreopoulos B."/>
            <person name="Baker S."/>
            <person name="Barry K."/>
            <person name="Bills G."/>
            <person name="Bluhm B."/>
            <person name="Cannon C."/>
            <person name="Castanera R."/>
            <person name="Culley D."/>
            <person name="Daum C."/>
            <person name="Ezra D."/>
            <person name="Gonzalez J."/>
            <person name="Henrissat B."/>
            <person name="Kuo A."/>
            <person name="Liang C."/>
            <person name="Lipzen A."/>
            <person name="Lutzoni F."/>
            <person name="Magnuson J."/>
            <person name="Mondo S."/>
            <person name="Nolan M."/>
            <person name="Ohm R."/>
            <person name="Pangilinan J."/>
            <person name="Park H.-J."/>
            <person name="Ramirez L."/>
            <person name="Alfaro M."/>
            <person name="Sun H."/>
            <person name="Tritt A."/>
            <person name="Yoshinaga Y."/>
            <person name="Zwiers L.-H."/>
            <person name="Turgeon B."/>
            <person name="Goodwin S."/>
            <person name="Spatafora J."/>
            <person name="Crous P."/>
            <person name="Grigoriev I."/>
        </authorList>
    </citation>
    <scope>NUCLEOTIDE SEQUENCE</scope>
    <source>
        <strain evidence="2">CBS 627.86</strain>
    </source>
</reference>
<feature type="region of interest" description="Disordered" evidence="1">
    <location>
        <begin position="1"/>
        <end position="100"/>
    </location>
</feature>
<name>A0A6A5YFI5_9PLEO</name>
<feature type="compositionally biased region" description="Basic residues" evidence="1">
    <location>
        <begin position="26"/>
        <end position="37"/>
    </location>
</feature>
<organism evidence="2 3">
    <name type="scientific">Lophiotrema nucula</name>
    <dbReference type="NCBI Taxonomy" id="690887"/>
    <lineage>
        <taxon>Eukaryota</taxon>
        <taxon>Fungi</taxon>
        <taxon>Dikarya</taxon>
        <taxon>Ascomycota</taxon>
        <taxon>Pezizomycotina</taxon>
        <taxon>Dothideomycetes</taxon>
        <taxon>Pleosporomycetidae</taxon>
        <taxon>Pleosporales</taxon>
        <taxon>Lophiotremataceae</taxon>
        <taxon>Lophiotrema</taxon>
    </lineage>
</organism>
<protein>
    <submittedName>
        <fullName evidence="2">Uncharacterized protein</fullName>
    </submittedName>
</protein>
<evidence type="ECO:0000313" key="2">
    <source>
        <dbReference type="EMBL" id="KAF2105670.1"/>
    </source>
</evidence>
<keyword evidence="3" id="KW-1185">Reference proteome</keyword>
<evidence type="ECO:0000256" key="1">
    <source>
        <dbReference type="SAM" id="MobiDB-lite"/>
    </source>
</evidence>
<dbReference type="EMBL" id="ML977375">
    <property type="protein sequence ID" value="KAF2105670.1"/>
    <property type="molecule type" value="Genomic_DNA"/>
</dbReference>
<dbReference type="Proteomes" id="UP000799770">
    <property type="component" value="Unassembled WGS sequence"/>
</dbReference>
<accession>A0A6A5YFI5</accession>
<proteinExistence type="predicted"/>
<feature type="compositionally biased region" description="Low complexity" evidence="1">
    <location>
        <begin position="42"/>
        <end position="55"/>
    </location>
</feature>